<accession>A0A7W4J0B0</accession>
<keyword evidence="1" id="KW-0560">Oxidoreductase</keyword>
<evidence type="ECO:0000313" key="4">
    <source>
        <dbReference type="Proteomes" id="UP000577891"/>
    </source>
</evidence>
<dbReference type="PANTHER" id="PTHR43884:SF12">
    <property type="entry name" value="ISOVALERYL-COA DEHYDROGENASE, MITOCHONDRIAL-RELATED"/>
    <property type="match status" value="1"/>
</dbReference>
<keyword evidence="4" id="KW-1185">Reference proteome</keyword>
<dbReference type="InterPro" id="IPR037069">
    <property type="entry name" value="AcylCoA_DH/ox_N_sf"/>
</dbReference>
<evidence type="ECO:0000259" key="2">
    <source>
        <dbReference type="Pfam" id="PF08028"/>
    </source>
</evidence>
<dbReference type="GO" id="GO:0050660">
    <property type="term" value="F:flavin adenine dinucleotide binding"/>
    <property type="evidence" value="ECO:0007669"/>
    <property type="project" value="InterPro"/>
</dbReference>
<dbReference type="Gene3D" id="1.10.540.10">
    <property type="entry name" value="Acyl-CoA dehydrogenase/oxidase, N-terminal domain"/>
    <property type="match status" value="1"/>
</dbReference>
<dbReference type="InterPro" id="IPR009100">
    <property type="entry name" value="AcylCoA_DH/oxidase_NM_dom_sf"/>
</dbReference>
<dbReference type="InterPro" id="IPR046373">
    <property type="entry name" value="Acyl-CoA_Oxase/DH_mid-dom_sf"/>
</dbReference>
<dbReference type="InterPro" id="IPR036250">
    <property type="entry name" value="AcylCo_DH-like_C"/>
</dbReference>
<proteinExistence type="predicted"/>
<dbReference type="EMBL" id="JABEQE010000007">
    <property type="protein sequence ID" value="MBB2172355.1"/>
    <property type="molecule type" value="Genomic_DNA"/>
</dbReference>
<dbReference type="SUPFAM" id="SSF56645">
    <property type="entry name" value="Acyl-CoA dehydrogenase NM domain-like"/>
    <property type="match status" value="1"/>
</dbReference>
<dbReference type="Gene3D" id="2.40.110.10">
    <property type="entry name" value="Butyryl-CoA Dehydrogenase, subunit A, domain 2"/>
    <property type="match status" value="1"/>
</dbReference>
<name>A0A7W4J0B0_9PROT</name>
<comment type="caution">
    <text evidence="3">The sequence shown here is derived from an EMBL/GenBank/DDBJ whole genome shotgun (WGS) entry which is preliminary data.</text>
</comment>
<dbReference type="Pfam" id="PF08028">
    <property type="entry name" value="Acyl-CoA_dh_2"/>
    <property type="match status" value="1"/>
</dbReference>
<evidence type="ECO:0000256" key="1">
    <source>
        <dbReference type="ARBA" id="ARBA00023002"/>
    </source>
</evidence>
<dbReference type="GO" id="GO:0004497">
    <property type="term" value="F:monooxygenase activity"/>
    <property type="evidence" value="ECO:0007669"/>
    <property type="project" value="UniProtKB-KW"/>
</dbReference>
<dbReference type="InterPro" id="IPR013107">
    <property type="entry name" value="Acyl-CoA_DH_C"/>
</dbReference>
<keyword evidence="3" id="KW-0503">Monooxygenase</keyword>
<sequence>MLNHVGICSGVADMDDALAPLLAEIRARALEFRRARKIPEEIVEKFRQVGVYRALVARRFGGMELSPSVFLELIEVIGNADASAGWVASFGISATYLAALPIATLETIYRHGPDVVFAGAIFPPQKAERADDGFIVNGRWPYASGCTGASLIGVGIGIPGEKGALPRTAVMPASAIRIEEVWDTIGLAGTGSHDVVARDVHVPESWTFIRGGAPSMNLAIYRYPSLGFAAQVLTAVGLGCARRAIDEVTEMAAVRQSITGAPTMADRSHVQAELAEAEAMLSSARAFFYAVTEEVWFLVKGGAEVPEALANRIRLAATHGAQVAAEVTRKCFGLGGIAAVQSEHILGRCMQDCAVVAQHAFMARGNYEAAGRVMLGRGGRPGYP</sequence>
<feature type="domain" description="Acyl-CoA dehydrogenase C-terminal" evidence="2">
    <location>
        <begin position="233"/>
        <end position="362"/>
    </location>
</feature>
<dbReference type="PIRSF" id="PIRSF016578">
    <property type="entry name" value="HsaA"/>
    <property type="match status" value="1"/>
</dbReference>
<dbReference type="AlphaFoldDB" id="A0A7W4J0B0"/>
<dbReference type="Gene3D" id="1.20.140.10">
    <property type="entry name" value="Butyryl-CoA Dehydrogenase, subunit A, domain 3"/>
    <property type="match status" value="1"/>
</dbReference>
<dbReference type="Proteomes" id="UP000577891">
    <property type="component" value="Unassembled WGS sequence"/>
</dbReference>
<dbReference type="GO" id="GO:0003995">
    <property type="term" value="F:acyl-CoA dehydrogenase activity"/>
    <property type="evidence" value="ECO:0007669"/>
    <property type="project" value="TreeGrafter"/>
</dbReference>
<protein>
    <submittedName>
        <fullName evidence="3">Flavin-dependent monooxygenase</fullName>
    </submittedName>
</protein>
<evidence type="ECO:0000313" key="3">
    <source>
        <dbReference type="EMBL" id="MBB2172355.1"/>
    </source>
</evidence>
<gene>
    <name evidence="3" type="ORF">HLH35_09530</name>
</gene>
<dbReference type="PANTHER" id="PTHR43884">
    <property type="entry name" value="ACYL-COA DEHYDROGENASE"/>
    <property type="match status" value="1"/>
</dbReference>
<dbReference type="SUPFAM" id="SSF47203">
    <property type="entry name" value="Acyl-CoA dehydrogenase C-terminal domain-like"/>
    <property type="match status" value="1"/>
</dbReference>
<organism evidence="3 4">
    <name type="scientific">Gluconacetobacter asukensis</name>
    <dbReference type="NCBI Taxonomy" id="1017181"/>
    <lineage>
        <taxon>Bacteria</taxon>
        <taxon>Pseudomonadati</taxon>
        <taxon>Pseudomonadota</taxon>
        <taxon>Alphaproteobacteria</taxon>
        <taxon>Acetobacterales</taxon>
        <taxon>Acetobacteraceae</taxon>
        <taxon>Gluconacetobacter</taxon>
    </lineage>
</organism>
<reference evidence="3 4" key="1">
    <citation type="submission" date="2020-04" db="EMBL/GenBank/DDBJ databases">
        <title>Description of novel Gluconacetobacter.</title>
        <authorList>
            <person name="Sombolestani A."/>
        </authorList>
    </citation>
    <scope>NUCLEOTIDE SEQUENCE [LARGE SCALE GENOMIC DNA]</scope>
    <source>
        <strain evidence="3 4">LMG 27724</strain>
    </source>
</reference>